<gene>
    <name evidence="2" type="ORF">DEACI_0881</name>
    <name evidence="1" type="ORF">DEACI_3389</name>
</gene>
<sequence length="64" mass="7235">MVAEENLGERRGTGRNSAARQADLRLLICDFRLSSKRKANPEGKFLTWGRKRDDPKGKAACFIQ</sequence>
<dbReference type="EMBL" id="LR746496">
    <property type="protein sequence ID" value="CAA7602710.1"/>
    <property type="molecule type" value="Genomic_DNA"/>
</dbReference>
<keyword evidence="3" id="KW-1185">Reference proteome</keyword>
<dbReference type="Proteomes" id="UP000836597">
    <property type="component" value="Chromosome"/>
</dbReference>
<dbReference type="EMBL" id="CDGJ01000027">
    <property type="protein sequence ID" value="CEJ06433.1"/>
    <property type="molecule type" value="Genomic_DNA"/>
</dbReference>
<dbReference type="KEGG" id="aacx:DEACI_3389"/>
<organism evidence="1">
    <name type="scientific">Acididesulfobacillus acetoxydans</name>
    <dbReference type="NCBI Taxonomy" id="1561005"/>
    <lineage>
        <taxon>Bacteria</taxon>
        <taxon>Bacillati</taxon>
        <taxon>Bacillota</taxon>
        <taxon>Clostridia</taxon>
        <taxon>Eubacteriales</taxon>
        <taxon>Peptococcaceae</taxon>
        <taxon>Acididesulfobacillus</taxon>
    </lineage>
</organism>
<dbReference type="AlphaFoldDB" id="A0A8S0X6N8"/>
<evidence type="ECO:0000313" key="2">
    <source>
        <dbReference type="EMBL" id="CEJ06433.1"/>
    </source>
</evidence>
<evidence type="ECO:0000313" key="3">
    <source>
        <dbReference type="Proteomes" id="UP001071230"/>
    </source>
</evidence>
<protein>
    <submittedName>
        <fullName evidence="1">Uncharacterized protein</fullName>
    </submittedName>
</protein>
<reference evidence="2" key="1">
    <citation type="submission" date="2014-11" db="EMBL/GenBank/DDBJ databases">
        <authorList>
            <person name="Hornung B.V."/>
        </authorList>
    </citation>
    <scope>NUCLEOTIDE SEQUENCE</scope>
    <source>
        <strain evidence="2">INE</strain>
    </source>
</reference>
<reference evidence="1" key="2">
    <citation type="submission" date="2020-01" db="EMBL/GenBank/DDBJ databases">
        <authorList>
            <person name="Hornung B."/>
        </authorList>
    </citation>
    <scope>NUCLEOTIDE SEQUENCE</scope>
    <source>
        <strain evidence="1">PacBioINE</strain>
    </source>
</reference>
<name>A0A8S0X6N8_9FIRM</name>
<evidence type="ECO:0000313" key="1">
    <source>
        <dbReference type="EMBL" id="CAA7602710.1"/>
    </source>
</evidence>
<dbReference type="Proteomes" id="UP001071230">
    <property type="component" value="Unassembled WGS sequence"/>
</dbReference>
<accession>A0A8S0X6N8</accession>
<proteinExistence type="predicted"/>